<keyword evidence="1 6" id="KW-0853">WD repeat</keyword>
<feature type="repeat" description="WD" evidence="6">
    <location>
        <begin position="1"/>
        <end position="30"/>
    </location>
</feature>
<dbReference type="PANTHER" id="PTHR22847">
    <property type="entry name" value="WD40 REPEAT PROTEIN"/>
    <property type="match status" value="1"/>
</dbReference>
<evidence type="ECO:0000256" key="6">
    <source>
        <dbReference type="PROSITE-ProRule" id="PRU00221"/>
    </source>
</evidence>
<dbReference type="SUPFAM" id="SSF50978">
    <property type="entry name" value="WD40 repeat-like"/>
    <property type="match status" value="1"/>
</dbReference>
<feature type="non-terminal residue" evidence="7">
    <location>
        <position position="1"/>
    </location>
</feature>
<feature type="repeat" description="WD" evidence="6">
    <location>
        <begin position="31"/>
        <end position="61"/>
    </location>
</feature>
<dbReference type="VEuPathDB" id="FungiDB:P170DRAFT_361098"/>
<gene>
    <name evidence="7" type="ORF">P170DRAFT_361098</name>
</gene>
<dbReference type="AlphaFoldDB" id="A0A2I2G4M7"/>
<dbReference type="GO" id="GO:1990234">
    <property type="term" value="C:transferase complex"/>
    <property type="evidence" value="ECO:0007669"/>
    <property type="project" value="UniProtKB-ARBA"/>
</dbReference>
<comment type="similarity">
    <text evidence="3">Belongs to the WD repeat MDV1/CAF4 family.</text>
</comment>
<keyword evidence="2" id="KW-0677">Repeat</keyword>
<reference evidence="7 8" key="1">
    <citation type="submission" date="2016-12" db="EMBL/GenBank/DDBJ databases">
        <title>The genomes of Aspergillus section Nigri reveals drivers in fungal speciation.</title>
        <authorList>
            <consortium name="DOE Joint Genome Institute"/>
            <person name="Vesth T.C."/>
            <person name="Nybo J."/>
            <person name="Theobald S."/>
            <person name="Brandl J."/>
            <person name="Frisvad J.C."/>
            <person name="Nielsen K.F."/>
            <person name="Lyhne E.K."/>
            <person name="Kogle M.E."/>
            <person name="Kuo A."/>
            <person name="Riley R."/>
            <person name="Clum A."/>
            <person name="Nolan M."/>
            <person name="Lipzen A."/>
            <person name="Salamov A."/>
            <person name="Henrissat B."/>
            <person name="Wiebenga A."/>
            <person name="De Vries R.P."/>
            <person name="Grigoriev I.V."/>
            <person name="Mortensen U.H."/>
            <person name="Andersen M.R."/>
            <person name="Baker S.E."/>
        </authorList>
    </citation>
    <scope>NUCLEOTIDE SEQUENCE [LARGE SCALE GENOMIC DNA]</scope>
    <source>
        <strain evidence="7 8">IBT 23096</strain>
    </source>
</reference>
<dbReference type="PROSITE" id="PS50294">
    <property type="entry name" value="WD_REPEATS_REGION"/>
    <property type="match status" value="2"/>
</dbReference>
<dbReference type="PANTHER" id="PTHR22847:SF637">
    <property type="entry name" value="WD REPEAT DOMAIN 5B"/>
    <property type="match status" value="1"/>
</dbReference>
<dbReference type="GeneID" id="36552152"/>
<evidence type="ECO:0000313" key="7">
    <source>
        <dbReference type="EMBL" id="PLB47835.1"/>
    </source>
</evidence>
<comment type="function">
    <text evidence="5">Involved in mitochondrial fission. Acts as an adapter protein required to form mitochondrial fission complexes. Formation of these complexes is required to promote constriction and fission of the mitochondrial compartment at a late step in mitochondrial division.</text>
</comment>
<dbReference type="Proteomes" id="UP000234275">
    <property type="component" value="Unassembled WGS sequence"/>
</dbReference>
<dbReference type="InterPro" id="IPR036322">
    <property type="entry name" value="WD40_repeat_dom_sf"/>
</dbReference>
<dbReference type="InterPro" id="IPR001680">
    <property type="entry name" value="WD40_rpt"/>
</dbReference>
<dbReference type="STRING" id="1392250.A0A2I2G4M7"/>
<evidence type="ECO:0000256" key="4">
    <source>
        <dbReference type="ARBA" id="ARBA00039789"/>
    </source>
</evidence>
<dbReference type="SMART" id="SM00320">
    <property type="entry name" value="WD40"/>
    <property type="match status" value="1"/>
</dbReference>
<protein>
    <recommendedName>
        <fullName evidence="4">Mitochondrial division protein 1</fullName>
    </recommendedName>
</protein>
<dbReference type="PROSITE" id="PS50082">
    <property type="entry name" value="WD_REPEATS_2"/>
    <property type="match status" value="2"/>
</dbReference>
<dbReference type="Gene3D" id="2.130.10.10">
    <property type="entry name" value="YVTN repeat-like/Quinoprotein amine dehydrogenase"/>
    <property type="match status" value="1"/>
</dbReference>
<dbReference type="OrthoDB" id="538223at2759"/>
<dbReference type="InterPro" id="IPR015943">
    <property type="entry name" value="WD40/YVTN_repeat-like_dom_sf"/>
</dbReference>
<proteinExistence type="inferred from homology"/>
<evidence type="ECO:0000256" key="1">
    <source>
        <dbReference type="ARBA" id="ARBA00022574"/>
    </source>
</evidence>
<evidence type="ECO:0000256" key="3">
    <source>
        <dbReference type="ARBA" id="ARBA00038415"/>
    </source>
</evidence>
<sequence>FSPDGQRIVSRSNNSTIKLWDAQTGIELRNLEGHSDAVNSVAFSPDSQKIISGSYNSTIKL</sequence>
<name>A0A2I2G4M7_9EURO</name>
<evidence type="ECO:0000256" key="5">
    <source>
        <dbReference type="ARBA" id="ARBA00043913"/>
    </source>
</evidence>
<accession>A0A2I2G4M7</accession>
<evidence type="ECO:0000313" key="8">
    <source>
        <dbReference type="Proteomes" id="UP000234275"/>
    </source>
</evidence>
<organism evidence="7 8">
    <name type="scientific">Aspergillus steynii IBT 23096</name>
    <dbReference type="NCBI Taxonomy" id="1392250"/>
    <lineage>
        <taxon>Eukaryota</taxon>
        <taxon>Fungi</taxon>
        <taxon>Dikarya</taxon>
        <taxon>Ascomycota</taxon>
        <taxon>Pezizomycotina</taxon>
        <taxon>Eurotiomycetes</taxon>
        <taxon>Eurotiomycetidae</taxon>
        <taxon>Eurotiales</taxon>
        <taxon>Aspergillaceae</taxon>
        <taxon>Aspergillus</taxon>
        <taxon>Aspergillus subgen. Circumdati</taxon>
    </lineage>
</organism>
<dbReference type="GO" id="GO:0005634">
    <property type="term" value="C:nucleus"/>
    <property type="evidence" value="ECO:0007669"/>
    <property type="project" value="TreeGrafter"/>
</dbReference>
<dbReference type="RefSeq" id="XP_024703137.1">
    <property type="nucleotide sequence ID" value="XM_024844452.1"/>
</dbReference>
<dbReference type="Pfam" id="PF00400">
    <property type="entry name" value="WD40"/>
    <property type="match status" value="2"/>
</dbReference>
<evidence type="ECO:0000256" key="2">
    <source>
        <dbReference type="ARBA" id="ARBA00022737"/>
    </source>
</evidence>
<comment type="caution">
    <text evidence="7">The sequence shown here is derived from an EMBL/GenBank/DDBJ whole genome shotgun (WGS) entry which is preliminary data.</text>
</comment>
<dbReference type="EMBL" id="MSFO01000005">
    <property type="protein sequence ID" value="PLB47835.1"/>
    <property type="molecule type" value="Genomic_DNA"/>
</dbReference>
<keyword evidence="8" id="KW-1185">Reference proteome</keyword>